<reference evidence="1 2" key="1">
    <citation type="journal article" date="2019" name="Indoor Air">
        <title>Impacts of indoor surface finishes on bacterial viability.</title>
        <authorList>
            <person name="Hu J."/>
            <person name="Maamar S.B."/>
            <person name="Glawe A.J."/>
            <person name="Gottel N."/>
            <person name="Gilbert J.A."/>
            <person name="Hartmann E.M."/>
        </authorList>
    </citation>
    <scope>NUCLEOTIDE SEQUENCE [LARGE SCALE GENOMIC DNA]</scope>
    <source>
        <strain evidence="1 2">AF060A6</strain>
    </source>
</reference>
<organism evidence="1 2">
    <name type="scientific">Bacillus timonensis</name>
    <dbReference type="NCBI Taxonomy" id="1033734"/>
    <lineage>
        <taxon>Bacteria</taxon>
        <taxon>Bacillati</taxon>
        <taxon>Bacillota</taxon>
        <taxon>Bacilli</taxon>
        <taxon>Bacillales</taxon>
        <taxon>Bacillaceae</taxon>
        <taxon>Bacillus</taxon>
    </lineage>
</organism>
<protein>
    <recommendedName>
        <fullName evidence="3">rRNA methyltransferase</fullName>
    </recommendedName>
</protein>
<dbReference type="RefSeq" id="WP_136381995.1">
    <property type="nucleotide sequence ID" value="NZ_SLUB01000111.1"/>
</dbReference>
<evidence type="ECO:0008006" key="3">
    <source>
        <dbReference type="Google" id="ProtNLM"/>
    </source>
</evidence>
<gene>
    <name evidence="1" type="ORF">E1I69_23845</name>
</gene>
<dbReference type="OrthoDB" id="2866845at2"/>
<evidence type="ECO:0000313" key="2">
    <source>
        <dbReference type="Proteomes" id="UP000306477"/>
    </source>
</evidence>
<dbReference type="AlphaFoldDB" id="A0A4S3PID2"/>
<accession>A0A4S3PID2</accession>
<dbReference type="EMBL" id="SLUB01000111">
    <property type="protein sequence ID" value="THE09069.1"/>
    <property type="molecule type" value="Genomic_DNA"/>
</dbReference>
<comment type="caution">
    <text evidence="1">The sequence shown here is derived from an EMBL/GenBank/DDBJ whole genome shotgun (WGS) entry which is preliminary data.</text>
</comment>
<sequence>MPYESKIRPHNADRVTKNTTISRDLLNQIKEIANHMQVPFNQLLAEGIDHVLNTYKKPKEFKAPVRPKDRIQMGTTFSHVQYEMLKDRARRLHTHTNTLIEIGMEFIIDKYRNL</sequence>
<dbReference type="Proteomes" id="UP000306477">
    <property type="component" value="Unassembled WGS sequence"/>
</dbReference>
<evidence type="ECO:0000313" key="1">
    <source>
        <dbReference type="EMBL" id="THE09069.1"/>
    </source>
</evidence>
<name>A0A4S3PID2_9BACI</name>
<keyword evidence="2" id="KW-1185">Reference proteome</keyword>
<proteinExistence type="predicted"/>